<dbReference type="Proteomes" id="UP000695562">
    <property type="component" value="Unassembled WGS sequence"/>
</dbReference>
<dbReference type="SUPFAM" id="SSF47473">
    <property type="entry name" value="EF-hand"/>
    <property type="match status" value="1"/>
</dbReference>
<dbReference type="AlphaFoldDB" id="A0A8J4UUR3"/>
<evidence type="ECO:0000259" key="4">
    <source>
        <dbReference type="PROSITE" id="PS50222"/>
    </source>
</evidence>
<dbReference type="InterPro" id="IPR002048">
    <property type="entry name" value="EF_hand_dom"/>
</dbReference>
<dbReference type="OrthoDB" id="17324at2759"/>
<accession>A0A8J4UUR3</accession>
<comment type="caution">
    <text evidence="5">The sequence shown here is derived from an EMBL/GenBank/DDBJ whole genome shotgun (WGS) entry which is preliminary data.</text>
</comment>
<sequence length="189" mass="20971">MGAGSSTLSSSDVKSLANKTKYTKEEIARLQNDFKTSFDKDNSGGLNFDEFKQAFRTRLDGWSDAELTSLFNCFDADKNGKLDVREFIGALYLLTAAPIKEKLECLFDVFDNDKSGFLDIDELVAARNLFSITAIRLGSGPEIVESYLESTLNFSNTRMSKADFVSTLSGNDKFVRLIGLYPSLCGLLY</sequence>
<dbReference type="Pfam" id="PF13202">
    <property type="entry name" value="EF-hand_5"/>
    <property type="match status" value="1"/>
</dbReference>
<keyword evidence="1" id="KW-0479">Metal-binding</keyword>
<proteinExistence type="predicted"/>
<evidence type="ECO:0000313" key="6">
    <source>
        <dbReference type="Proteomes" id="UP000695562"/>
    </source>
</evidence>
<dbReference type="PROSITE" id="PS00018">
    <property type="entry name" value="EF_HAND_1"/>
    <property type="match status" value="2"/>
</dbReference>
<dbReference type="PRINTS" id="PR00450">
    <property type="entry name" value="RECOVERIN"/>
</dbReference>
<dbReference type="CDD" id="cd00051">
    <property type="entry name" value="EFh"/>
    <property type="match status" value="2"/>
</dbReference>
<dbReference type="Gene3D" id="1.10.238.10">
    <property type="entry name" value="EF-hand"/>
    <property type="match status" value="1"/>
</dbReference>
<protein>
    <recommendedName>
        <fullName evidence="4">EF-hand domain-containing protein</fullName>
    </recommendedName>
</protein>
<feature type="domain" description="EF-hand" evidence="4">
    <location>
        <begin position="98"/>
        <end position="133"/>
    </location>
</feature>
<dbReference type="GO" id="GO:0005509">
    <property type="term" value="F:calcium ion binding"/>
    <property type="evidence" value="ECO:0007669"/>
    <property type="project" value="InterPro"/>
</dbReference>
<evidence type="ECO:0000256" key="2">
    <source>
        <dbReference type="ARBA" id="ARBA00022737"/>
    </source>
</evidence>
<evidence type="ECO:0000256" key="1">
    <source>
        <dbReference type="ARBA" id="ARBA00022723"/>
    </source>
</evidence>
<dbReference type="InterPro" id="IPR018247">
    <property type="entry name" value="EF_Hand_1_Ca_BS"/>
</dbReference>
<dbReference type="SMART" id="SM00054">
    <property type="entry name" value="EFh"/>
    <property type="match status" value="3"/>
</dbReference>
<dbReference type="EMBL" id="AJWJ01000085">
    <property type="protein sequence ID" value="KAF2075796.1"/>
    <property type="molecule type" value="Genomic_DNA"/>
</dbReference>
<dbReference type="PROSITE" id="PS50222">
    <property type="entry name" value="EF_HAND_2"/>
    <property type="match status" value="3"/>
</dbReference>
<keyword evidence="2" id="KW-0677">Repeat</keyword>
<dbReference type="Pfam" id="PF13499">
    <property type="entry name" value="EF-hand_7"/>
    <property type="match status" value="1"/>
</dbReference>
<keyword evidence="3" id="KW-0106">Calcium</keyword>
<organism evidence="5 6">
    <name type="scientific">Polysphondylium violaceum</name>
    <dbReference type="NCBI Taxonomy" id="133409"/>
    <lineage>
        <taxon>Eukaryota</taxon>
        <taxon>Amoebozoa</taxon>
        <taxon>Evosea</taxon>
        <taxon>Eumycetozoa</taxon>
        <taxon>Dictyostelia</taxon>
        <taxon>Dictyosteliales</taxon>
        <taxon>Dictyosteliaceae</taxon>
        <taxon>Polysphondylium</taxon>
    </lineage>
</organism>
<dbReference type="InterPro" id="IPR011992">
    <property type="entry name" value="EF-hand-dom_pair"/>
</dbReference>
<gene>
    <name evidence="5" type="ORF">CYY_002879</name>
</gene>
<evidence type="ECO:0000256" key="3">
    <source>
        <dbReference type="ARBA" id="ARBA00022837"/>
    </source>
</evidence>
<feature type="domain" description="EF-hand" evidence="4">
    <location>
        <begin position="25"/>
        <end position="61"/>
    </location>
</feature>
<name>A0A8J4UUR3_9MYCE</name>
<evidence type="ECO:0000313" key="5">
    <source>
        <dbReference type="EMBL" id="KAF2075796.1"/>
    </source>
</evidence>
<keyword evidence="6" id="KW-1185">Reference proteome</keyword>
<feature type="domain" description="EF-hand" evidence="4">
    <location>
        <begin position="62"/>
        <end position="97"/>
    </location>
</feature>
<dbReference type="PANTHER" id="PTHR45942">
    <property type="entry name" value="PROTEIN PHOSPATASE 3 REGULATORY SUBUNIT B ALPHA ISOFORM TYPE 1"/>
    <property type="match status" value="1"/>
</dbReference>
<reference evidence="5" key="1">
    <citation type="submission" date="2020-01" db="EMBL/GenBank/DDBJ databases">
        <title>Development of genomics and gene disruption for Polysphondylium violaceum indicates a role for the polyketide synthase stlB in stalk morphogenesis.</title>
        <authorList>
            <person name="Narita B."/>
            <person name="Kawabe Y."/>
            <person name="Kin K."/>
            <person name="Saito T."/>
            <person name="Gibbs R."/>
            <person name="Kuspa A."/>
            <person name="Muzny D."/>
            <person name="Queller D."/>
            <person name="Richards S."/>
            <person name="Strassman J."/>
            <person name="Sucgang R."/>
            <person name="Worley K."/>
            <person name="Schaap P."/>
        </authorList>
    </citation>
    <scope>NUCLEOTIDE SEQUENCE</scope>
    <source>
        <strain evidence="5">QSvi11</strain>
    </source>
</reference>